<reference evidence="5 6" key="1">
    <citation type="journal article" date="2022" name="DNA Res.">
        <title>Genome analysis of five recently described species of the CUG-Ser clade uncovers Candida theae as a new hybrid lineage with pathogenic potential in the Candida parapsilosis species complex.</title>
        <authorList>
            <person name="Mixao V."/>
            <person name="Del Olmo V."/>
            <person name="Hegedusova E."/>
            <person name="Saus E."/>
            <person name="Pryszcz L."/>
            <person name="Cillingova A."/>
            <person name="Nosek J."/>
            <person name="Gabaldon T."/>
        </authorList>
    </citation>
    <scope>NUCLEOTIDE SEQUENCE [LARGE SCALE GENOMIC DNA]</scope>
    <source>
        <strain evidence="5 6">CBS 12239</strain>
    </source>
</reference>
<dbReference type="GeneID" id="76153205"/>
<evidence type="ECO:0000256" key="3">
    <source>
        <dbReference type="PROSITE-ProRule" id="PRU00489"/>
    </source>
</evidence>
<comment type="caution">
    <text evidence="5">The sequence shown here is derived from an EMBL/GenBank/DDBJ whole genome shotgun (WGS) entry which is preliminary data.</text>
</comment>
<dbReference type="GO" id="GO:0005634">
    <property type="term" value="C:nucleus"/>
    <property type="evidence" value="ECO:0007669"/>
    <property type="project" value="UniProtKB-SubCell"/>
</dbReference>
<proteinExistence type="inferred from homology"/>
<dbReference type="GO" id="GO:0003729">
    <property type="term" value="F:mRNA binding"/>
    <property type="evidence" value="ECO:0007669"/>
    <property type="project" value="TreeGrafter"/>
</dbReference>
<dbReference type="GO" id="GO:0036396">
    <property type="term" value="C:RNA N6-methyladenosine methyltransferase complex"/>
    <property type="evidence" value="ECO:0007669"/>
    <property type="project" value="TreeGrafter"/>
</dbReference>
<protein>
    <submittedName>
        <fullName evidence="5">KAR4</fullName>
    </submittedName>
</protein>
<dbReference type="Pfam" id="PF05063">
    <property type="entry name" value="MT-A70"/>
    <property type="match status" value="1"/>
</dbReference>
<evidence type="ECO:0000313" key="6">
    <source>
        <dbReference type="Proteomes" id="UP001204833"/>
    </source>
</evidence>
<dbReference type="PANTHER" id="PTHR13107:SF0">
    <property type="entry name" value="N6-ADENOSINE-METHYLTRANSFERASE NON-CATALYTIC SUBUNIT"/>
    <property type="match status" value="1"/>
</dbReference>
<gene>
    <name evidence="5" type="ORF">KGF57_005161</name>
</gene>
<name>A0AAD5FWC3_9ASCO</name>
<dbReference type="InterPro" id="IPR007757">
    <property type="entry name" value="MT-A70-like"/>
</dbReference>
<dbReference type="AlphaFoldDB" id="A0AAD5FWC3"/>
<feature type="region of interest" description="Disordered" evidence="4">
    <location>
        <begin position="1"/>
        <end position="46"/>
    </location>
</feature>
<keyword evidence="2" id="KW-0539">Nucleus</keyword>
<evidence type="ECO:0000313" key="5">
    <source>
        <dbReference type="EMBL" id="KAI5948763.1"/>
    </source>
</evidence>
<accession>A0AAD5FWC3</accession>
<dbReference type="PROSITE" id="PS51143">
    <property type="entry name" value="MT_A70"/>
    <property type="match status" value="1"/>
</dbReference>
<dbReference type="InterPro" id="IPR045123">
    <property type="entry name" value="METTL14-like"/>
</dbReference>
<comment type="similarity">
    <text evidence="3">Belongs to the MT-A70-like family.</text>
</comment>
<dbReference type="RefSeq" id="XP_051606273.1">
    <property type="nucleotide sequence ID" value="XM_051754748.1"/>
</dbReference>
<evidence type="ECO:0000256" key="2">
    <source>
        <dbReference type="ARBA" id="ARBA00023242"/>
    </source>
</evidence>
<sequence length="373" mass="42214">MYTYNKFGSRASTATSGTQSSKQTSSSLSTVTTTHTAHTKSAKLTSSDKIKKDTSKAVLQPIDYSNHYIHTGEYATKFIRNVVNPLDGYPKLNKLHELKKQQVAKHATKAFGVRCPTDKIVPTLNTWIQKHNLKFDVIMIGALVDNQFILPVLNSLPIHKLCSKPGFLFIWSTTQKIQQLTKLLNNDNFNKKFRRSEELIFLPINDKSPYYPHVANTADEKSLFEKQQWHCWMCITGTVRRSTDNDLIHCNIDTDLQIESPSCSKNDRNACPVQIYQVAENFSNSNRRLHIIPSKLGPETHVKLRPGWVILGPDVLLNNFDPETYNDELHAKSVIKYKQANTSTNTNLSASFLVPQTSEIEDLRPKSPVVSAK</sequence>
<dbReference type="PANTHER" id="PTHR13107">
    <property type="entry name" value="N6-ADENOSINE-METHYLTRANSFERASE NON-CATALYTIC SUBUNIT"/>
    <property type="match status" value="1"/>
</dbReference>
<evidence type="ECO:0000256" key="4">
    <source>
        <dbReference type="SAM" id="MobiDB-lite"/>
    </source>
</evidence>
<organism evidence="5 6">
    <name type="scientific">Candida theae</name>
    <dbReference type="NCBI Taxonomy" id="1198502"/>
    <lineage>
        <taxon>Eukaryota</taxon>
        <taxon>Fungi</taxon>
        <taxon>Dikarya</taxon>
        <taxon>Ascomycota</taxon>
        <taxon>Saccharomycotina</taxon>
        <taxon>Pichiomycetes</taxon>
        <taxon>Debaryomycetaceae</taxon>
        <taxon>Candida/Lodderomyces clade</taxon>
        <taxon>Candida</taxon>
    </lineage>
</organism>
<feature type="compositionally biased region" description="Low complexity" evidence="4">
    <location>
        <begin position="8"/>
        <end position="36"/>
    </location>
</feature>
<dbReference type="PROSITE" id="PS51592">
    <property type="entry name" value="SAM_MTA70L_2"/>
    <property type="match status" value="1"/>
</dbReference>
<keyword evidence="6" id="KW-1185">Reference proteome</keyword>
<evidence type="ECO:0000256" key="1">
    <source>
        <dbReference type="ARBA" id="ARBA00004123"/>
    </source>
</evidence>
<dbReference type="EMBL" id="JAIHNG010000177">
    <property type="protein sequence ID" value="KAI5948763.1"/>
    <property type="molecule type" value="Genomic_DNA"/>
</dbReference>
<dbReference type="Proteomes" id="UP001204833">
    <property type="component" value="Unassembled WGS sequence"/>
</dbReference>
<comment type="subcellular location">
    <subcellularLocation>
        <location evidence="1">Nucleus</location>
    </subcellularLocation>
</comment>